<proteinExistence type="predicted"/>
<accession>A0A6M1PE82</accession>
<gene>
    <name evidence="1" type="ORF">G5B47_03465</name>
</gene>
<reference evidence="1 2" key="1">
    <citation type="submission" date="2020-02" db="EMBL/GenBank/DDBJ databases">
        <authorList>
            <person name="Gao J."/>
            <person name="Sun J."/>
        </authorList>
    </citation>
    <scope>NUCLEOTIDE SEQUENCE [LARGE SCALE GENOMIC DNA]</scope>
    <source>
        <strain evidence="1 2">7124</strain>
    </source>
</reference>
<name>A0A6M1PE82_9BACL</name>
<comment type="caution">
    <text evidence="1">The sequence shown here is derived from an EMBL/GenBank/DDBJ whole genome shotgun (WGS) entry which is preliminary data.</text>
</comment>
<dbReference type="Proteomes" id="UP000480151">
    <property type="component" value="Unassembled WGS sequence"/>
</dbReference>
<dbReference type="AlphaFoldDB" id="A0A6M1PE82"/>
<evidence type="ECO:0000313" key="2">
    <source>
        <dbReference type="Proteomes" id="UP000480151"/>
    </source>
</evidence>
<dbReference type="RefSeq" id="WP_165094374.1">
    <property type="nucleotide sequence ID" value="NZ_JAAKGU010000001.1"/>
</dbReference>
<dbReference type="EMBL" id="JAAKGU010000001">
    <property type="protein sequence ID" value="NGM81466.1"/>
    <property type="molecule type" value="Genomic_DNA"/>
</dbReference>
<keyword evidence="2" id="KW-1185">Reference proteome</keyword>
<evidence type="ECO:0000313" key="1">
    <source>
        <dbReference type="EMBL" id="NGM81466.1"/>
    </source>
</evidence>
<organism evidence="1 2">
    <name type="scientific">Paenibacillus apii</name>
    <dbReference type="NCBI Taxonomy" id="1850370"/>
    <lineage>
        <taxon>Bacteria</taxon>
        <taxon>Bacillati</taxon>
        <taxon>Bacillota</taxon>
        <taxon>Bacilli</taxon>
        <taxon>Bacillales</taxon>
        <taxon>Paenibacillaceae</taxon>
        <taxon>Paenibacillus</taxon>
    </lineage>
</organism>
<protein>
    <submittedName>
        <fullName evidence="1">DUF2487 family protein</fullName>
    </submittedName>
</protein>
<sequence length="142" mass="16280">MKFSDFDKGSWEENGKFYDTCLIPFSGLTGKESPPQTAEWLERLRDSIDLVERPFKGRIVVYPAVQYDGIGKIDIINEICHNIKSNNFRFAIVLDGVGSLTRDIIFESDLIIAVKDFFGDNKDKGMALFMQKIQQMWEGNMN</sequence>